<dbReference type="Pfam" id="PF22766">
    <property type="entry name" value="ZW10_C2"/>
    <property type="match status" value="1"/>
</dbReference>
<dbReference type="Proteomes" id="UP000193067">
    <property type="component" value="Unassembled WGS sequence"/>
</dbReference>
<dbReference type="AlphaFoldDB" id="A0A1Y2IUM2"/>
<evidence type="ECO:0000259" key="2">
    <source>
        <dbReference type="Pfam" id="PF22766"/>
    </source>
</evidence>
<protein>
    <recommendedName>
        <fullName evidence="2">ZW10 C-terminal helical domain-containing protein</fullName>
    </recommendedName>
</protein>
<dbReference type="GO" id="GO:1990423">
    <property type="term" value="C:RZZ complex"/>
    <property type="evidence" value="ECO:0007669"/>
    <property type="project" value="TreeGrafter"/>
</dbReference>
<evidence type="ECO:0000256" key="1">
    <source>
        <dbReference type="SAM" id="MobiDB-lite"/>
    </source>
</evidence>
<name>A0A1Y2IUM2_TRAC3</name>
<dbReference type="GO" id="GO:0006888">
    <property type="term" value="P:endoplasmic reticulum to Golgi vesicle-mediated transport"/>
    <property type="evidence" value="ECO:0007669"/>
    <property type="project" value="TreeGrafter"/>
</dbReference>
<dbReference type="Gene3D" id="1.10.357.150">
    <property type="match status" value="1"/>
</dbReference>
<dbReference type="STRING" id="1353009.A0A1Y2IUM2"/>
<evidence type="ECO:0000313" key="3">
    <source>
        <dbReference type="EMBL" id="OSD04787.1"/>
    </source>
</evidence>
<dbReference type="InterPro" id="IPR046362">
    <property type="entry name" value="Zw10/DSL1_C_sf"/>
</dbReference>
<gene>
    <name evidence="3" type="ORF">PYCCODRAFT_1433123</name>
</gene>
<dbReference type="GO" id="GO:0005737">
    <property type="term" value="C:cytoplasm"/>
    <property type="evidence" value="ECO:0007669"/>
    <property type="project" value="GOC"/>
</dbReference>
<keyword evidence="4" id="KW-1185">Reference proteome</keyword>
<accession>A0A1Y2IUM2</accession>
<organism evidence="3 4">
    <name type="scientific">Trametes coccinea (strain BRFM310)</name>
    <name type="common">Pycnoporus coccineus</name>
    <dbReference type="NCBI Taxonomy" id="1353009"/>
    <lineage>
        <taxon>Eukaryota</taxon>
        <taxon>Fungi</taxon>
        <taxon>Dikarya</taxon>
        <taxon>Basidiomycota</taxon>
        <taxon>Agaricomycotina</taxon>
        <taxon>Agaricomycetes</taxon>
        <taxon>Polyporales</taxon>
        <taxon>Polyporaceae</taxon>
        <taxon>Trametes</taxon>
    </lineage>
</organism>
<dbReference type="PANTHER" id="PTHR12205:SF0">
    <property type="entry name" value="CENTROMERE_KINETOCHORE PROTEIN ZW10 HOMOLOG"/>
    <property type="match status" value="1"/>
</dbReference>
<feature type="compositionally biased region" description="Acidic residues" evidence="1">
    <location>
        <begin position="545"/>
        <end position="559"/>
    </location>
</feature>
<feature type="domain" description="ZW10 C-terminal helical" evidence="2">
    <location>
        <begin position="790"/>
        <end position="933"/>
    </location>
</feature>
<feature type="region of interest" description="Disordered" evidence="1">
    <location>
        <begin position="434"/>
        <end position="461"/>
    </location>
</feature>
<evidence type="ECO:0000313" key="4">
    <source>
        <dbReference type="Proteomes" id="UP000193067"/>
    </source>
</evidence>
<dbReference type="InterPro" id="IPR055148">
    <property type="entry name" value="ZW10_C_2"/>
</dbReference>
<feature type="region of interest" description="Disordered" evidence="1">
    <location>
        <begin position="477"/>
        <end position="630"/>
    </location>
</feature>
<dbReference type="EMBL" id="KZ084095">
    <property type="protein sequence ID" value="OSD04787.1"/>
    <property type="molecule type" value="Genomic_DNA"/>
</dbReference>
<dbReference type="PANTHER" id="PTHR12205">
    <property type="entry name" value="CENTROMERE/KINETOCHORE PROTEIN ZW10"/>
    <property type="match status" value="1"/>
</dbReference>
<feature type="compositionally biased region" description="Acidic residues" evidence="1">
    <location>
        <begin position="492"/>
        <end position="501"/>
    </location>
</feature>
<reference evidence="3 4" key="1">
    <citation type="journal article" date="2015" name="Biotechnol. Biofuels">
        <title>Enhanced degradation of softwood versus hardwood by the white-rot fungus Pycnoporus coccineus.</title>
        <authorList>
            <person name="Couturier M."/>
            <person name="Navarro D."/>
            <person name="Chevret D."/>
            <person name="Henrissat B."/>
            <person name="Piumi F."/>
            <person name="Ruiz-Duenas F.J."/>
            <person name="Martinez A.T."/>
            <person name="Grigoriev I.V."/>
            <person name="Riley R."/>
            <person name="Lipzen A."/>
            <person name="Berrin J.G."/>
            <person name="Master E.R."/>
            <person name="Rosso M.N."/>
        </authorList>
    </citation>
    <scope>NUCLEOTIDE SEQUENCE [LARGE SCALE GENOMIC DNA]</scope>
    <source>
        <strain evidence="3 4">BRFM310</strain>
    </source>
</reference>
<sequence>MAFPIPSHLPRKKDARDVSTQILTKVSETSSKDLSAKVASTWVSELDETIKLTKKRIHDRISDDLPDFQRQFDTAVSVQERLRSLSQNVDVLNERISGPQSGLVPNLLTNLRSHSALAQETADARARHGALAHLLRCRDELRQLTQLVEEGELPQATQAHASLQNTLRDAPEALQRSEIMADVKRRCVALGNRTAEQLLQAYSRSVVVSASEVVVRHSVQVPQSTSTFSLSSIIGSMAPSALATHISTLRRDILAHCVEYVLKQPVTISEEISNDLSGPVQHRLRLYPAPPGESDLTIRLDRLTTIVTFLHQHLLPHFPAAERKSLALSLSTPLRTAVLNHLLLPHLPSSLPKLPNYLILAKRAVQAEDDIVVKMLGDTSGERSVKSWVDSVGLHYERKRRAEILDCARVIVTGPDDSAKSFRAEVTLALEEAFPSAPAEKQEPATNGAAHETQANGKKGHDIEGLDEAESAWDFEEETAIQSEESSGDGWGFDDEVEPEVPPEPQVEHPSNGLGIDKAQGTEEVTEEDADDAWGWNDDTTATTAEDEVVEDSPWDDPWEEKPSEPEPISSPTAAPKPAKGLQKFSKSTPSSPAVPPPISPSRSRTQDPPHPPARSIPQQPPVSVPSKPVKVTESYLVSGRTKDVLQLLEDVLREGTELVASGVLQANVSGSPGNVIMQAAPMALELFRALVPVVNAALLQQSSKEAMRFANDCRFVAQELERVVSRLTGAKAVVRDKLEEALESLQVLAESWFEDAIAREERLIEELLDGARGFIDTTHQERYDECEDAVNEALQRIRRVAPQWKAVLAKSKYYEALGALVETAVSRVLGDILALEDITEVESHRLSELCRILHALEGLFIEDPDQPSFIVSYVPSWLKFSYLSELLEASIADISYLFEEGALVDFEIDELVKLVRALFADTPLRANTINRLLQGHPVSGS</sequence>
<proteinExistence type="predicted"/>
<feature type="compositionally biased region" description="Pro residues" evidence="1">
    <location>
        <begin position="609"/>
        <end position="624"/>
    </location>
</feature>
<dbReference type="GO" id="GO:0007094">
    <property type="term" value="P:mitotic spindle assembly checkpoint signaling"/>
    <property type="evidence" value="ECO:0007669"/>
    <property type="project" value="TreeGrafter"/>
</dbReference>
<dbReference type="OrthoDB" id="534815at2759"/>